<dbReference type="InterPro" id="IPR017946">
    <property type="entry name" value="PLC-like_Pdiesterase_TIM-brl"/>
</dbReference>
<dbReference type="InterPro" id="IPR051057">
    <property type="entry name" value="PI-PLC_domain"/>
</dbReference>
<feature type="region of interest" description="Disordered" evidence="1">
    <location>
        <begin position="321"/>
        <end position="355"/>
    </location>
</feature>
<sequence>MMLKGLLGLATLPLVSAQNSTACNNSPALCSRRYDEVTYLGAHDSPFLRDESTSYSVSGNQYYNSTVQLSAGVRLLTAQIHYPPDSTELHVCHTLCQLLDAGTLSGWLGEIKAWMDENLNEVVTILVVNSVGANASELASAYAVSGLASYAYTPASTIAANEEWPTLQKLIDDGTRAVSFVASLDDNTAAPYLLDEFTYIFENAYDVVGASDFSCQPDRPSSLVGEASLAISRNYLSLMNHFKGKEVALGISIPDEDAVNVTNSPSGGAGNLGDHARMCSSTYGRAPNFVLVDFFNVGPAVRVADALNEISPVGRLAVSMETRPPPLTESGARSETTASPGIQSAADGRNESAGSAEVAGGVNDVAGTAAQSPKSCLGVVLVVICLISL</sequence>
<evidence type="ECO:0000256" key="1">
    <source>
        <dbReference type="SAM" id="MobiDB-lite"/>
    </source>
</evidence>
<dbReference type="Pfam" id="PF26146">
    <property type="entry name" value="PI-PLC_X"/>
    <property type="match status" value="1"/>
</dbReference>
<dbReference type="Gene3D" id="3.20.20.190">
    <property type="entry name" value="Phosphatidylinositol (PI) phosphodiesterase"/>
    <property type="match status" value="1"/>
</dbReference>
<evidence type="ECO:0000313" key="4">
    <source>
        <dbReference type="Proteomes" id="UP000215127"/>
    </source>
</evidence>
<keyword evidence="4" id="KW-1185">Reference proteome</keyword>
<dbReference type="SUPFAM" id="SSF51695">
    <property type="entry name" value="PLC-like phosphodiesterases"/>
    <property type="match status" value="1"/>
</dbReference>
<accession>A0A1X7RNB3</accession>
<evidence type="ECO:0008006" key="5">
    <source>
        <dbReference type="Google" id="ProtNLM"/>
    </source>
</evidence>
<feature type="signal peptide" evidence="2">
    <location>
        <begin position="1"/>
        <end position="17"/>
    </location>
</feature>
<dbReference type="STRING" id="1276538.A0A1X7RNB3"/>
<feature type="chain" id="PRO_5013072855" description="Phosphatidylinositol-specific phospholipase C X domain-containing protein" evidence="2">
    <location>
        <begin position="18"/>
        <end position="389"/>
    </location>
</feature>
<dbReference type="GO" id="GO:0008081">
    <property type="term" value="F:phosphoric diester hydrolase activity"/>
    <property type="evidence" value="ECO:0007669"/>
    <property type="project" value="InterPro"/>
</dbReference>
<dbReference type="AlphaFoldDB" id="A0A1X7RNB3"/>
<reference evidence="3 4" key="1">
    <citation type="submission" date="2016-06" db="EMBL/GenBank/DDBJ databases">
        <authorList>
            <person name="Kjaerup R.B."/>
            <person name="Dalgaard T.S."/>
            <person name="Juul-Madsen H.R."/>
        </authorList>
    </citation>
    <scope>NUCLEOTIDE SEQUENCE [LARGE SCALE GENOMIC DNA]</scope>
</reference>
<protein>
    <recommendedName>
        <fullName evidence="5">Phosphatidylinositol-specific phospholipase C X domain-containing protein</fullName>
    </recommendedName>
</protein>
<evidence type="ECO:0000256" key="2">
    <source>
        <dbReference type="SAM" id="SignalP"/>
    </source>
</evidence>
<dbReference type="PANTHER" id="PTHR13593">
    <property type="match status" value="1"/>
</dbReference>
<name>A0A1X7RNB3_ZYMT9</name>
<organism evidence="3 4">
    <name type="scientific">Zymoseptoria tritici (strain ST99CH_3D7)</name>
    <dbReference type="NCBI Taxonomy" id="1276538"/>
    <lineage>
        <taxon>Eukaryota</taxon>
        <taxon>Fungi</taxon>
        <taxon>Dikarya</taxon>
        <taxon>Ascomycota</taxon>
        <taxon>Pezizomycotina</taxon>
        <taxon>Dothideomycetes</taxon>
        <taxon>Dothideomycetidae</taxon>
        <taxon>Mycosphaerellales</taxon>
        <taxon>Mycosphaerellaceae</taxon>
        <taxon>Zymoseptoria</taxon>
    </lineage>
</organism>
<keyword evidence="2" id="KW-0732">Signal</keyword>
<feature type="compositionally biased region" description="Polar residues" evidence="1">
    <location>
        <begin position="331"/>
        <end position="342"/>
    </location>
</feature>
<dbReference type="EMBL" id="LT853694">
    <property type="protein sequence ID" value="SMQ48903.1"/>
    <property type="molecule type" value="Genomic_DNA"/>
</dbReference>
<dbReference type="PANTHER" id="PTHR13593:SF80">
    <property type="entry name" value="PLC-LIKE PHOSPHODIESTERASE"/>
    <property type="match status" value="1"/>
</dbReference>
<evidence type="ECO:0000313" key="3">
    <source>
        <dbReference type="EMBL" id="SMQ48903.1"/>
    </source>
</evidence>
<proteinExistence type="predicted"/>
<gene>
    <name evidence="3" type="ORF">ZT3D7_G4053</name>
</gene>
<dbReference type="Proteomes" id="UP000215127">
    <property type="component" value="Chromosome 3"/>
</dbReference>
<dbReference type="GO" id="GO:0006629">
    <property type="term" value="P:lipid metabolic process"/>
    <property type="evidence" value="ECO:0007669"/>
    <property type="project" value="InterPro"/>
</dbReference>